<dbReference type="Pfam" id="PF16924">
    <property type="entry name" value="DpaA_N"/>
    <property type="match status" value="1"/>
</dbReference>
<dbReference type="InterPro" id="IPR031629">
    <property type="entry name" value="DpaA_N"/>
</dbReference>
<organism evidence="3 4">
    <name type="scientific">Candidatus Carbonibacillus altaicus</name>
    <dbReference type="NCBI Taxonomy" id="2163959"/>
    <lineage>
        <taxon>Bacteria</taxon>
        <taxon>Bacillati</taxon>
        <taxon>Bacillota</taxon>
        <taxon>Bacilli</taxon>
        <taxon>Bacillales</taxon>
        <taxon>Candidatus Carbonibacillus</taxon>
    </lineage>
</organism>
<name>A0A2R6Y1B0_9BACL</name>
<feature type="domain" description="Dipicolinate synthase subunit A N-terminal" evidence="2">
    <location>
        <begin position="7"/>
        <end position="122"/>
    </location>
</feature>
<evidence type="ECO:0000313" key="3">
    <source>
        <dbReference type="EMBL" id="PTQ56457.1"/>
    </source>
</evidence>
<dbReference type="InterPro" id="IPR014215">
    <property type="entry name" value="Dipicolinic_acid_synth_A"/>
</dbReference>
<evidence type="ECO:0000313" key="4">
    <source>
        <dbReference type="Proteomes" id="UP000244338"/>
    </source>
</evidence>
<evidence type="ECO:0000259" key="2">
    <source>
        <dbReference type="Pfam" id="PF16924"/>
    </source>
</evidence>
<protein>
    <submittedName>
        <fullName evidence="3">Dipicolinate synthase subunit A</fullName>
    </submittedName>
</protein>
<evidence type="ECO:0000259" key="1">
    <source>
        <dbReference type="Pfam" id="PF02826"/>
    </source>
</evidence>
<dbReference type="NCBIfam" id="TIGR02853">
    <property type="entry name" value="spore_dpaA"/>
    <property type="match status" value="1"/>
</dbReference>
<dbReference type="Proteomes" id="UP000244338">
    <property type="component" value="Unassembled WGS sequence"/>
</dbReference>
<dbReference type="InterPro" id="IPR036291">
    <property type="entry name" value="NAD(P)-bd_dom_sf"/>
</dbReference>
<accession>A0A2R6Y1B0</accession>
<dbReference type="Gene3D" id="3.40.50.720">
    <property type="entry name" value="NAD(P)-binding Rossmann-like Domain"/>
    <property type="match status" value="1"/>
</dbReference>
<comment type="caution">
    <text evidence="3">The sequence shown here is derived from an EMBL/GenBank/DDBJ whole genome shotgun (WGS) entry which is preliminary data.</text>
</comment>
<dbReference type="AlphaFoldDB" id="A0A2R6Y1B0"/>
<dbReference type="NCBIfam" id="NF006162">
    <property type="entry name" value="PRK08306.1"/>
    <property type="match status" value="1"/>
</dbReference>
<proteinExistence type="predicted"/>
<dbReference type="EMBL" id="PEBX01000028">
    <property type="protein sequence ID" value="PTQ56457.1"/>
    <property type="molecule type" value="Genomic_DNA"/>
</dbReference>
<feature type="domain" description="D-isomer specific 2-hydroxyacid dehydrogenase NAD-binding" evidence="1">
    <location>
        <begin position="151"/>
        <end position="243"/>
    </location>
</feature>
<dbReference type="Pfam" id="PF02826">
    <property type="entry name" value="2-Hacid_dh_C"/>
    <property type="match status" value="1"/>
</dbReference>
<sequence>MILTGYKVLIFGGDNRHLEIARLLSERDATVVLAGYGNLRTPLPGTMFLETEAITQESFHALVLPAKGADDAGVVDALFDAQKLILDDALLKRLAVRIIFTGIAGTYLRALAERNGVRLIPLFDRDDVAILNAIPTVEGALALTIQHTDFTLHGAKTVVLGFGRVGMTLARTLHAIGSDVAVGARSPENLARATEMRLNPFHLADLKDRVREADLLYNTIPHPIVTAEVIARMKQTAFILDLASAPGGTEFRFAEKRGIKAILAPSLPGLVAPKTAGRIMADVIGQVLLDELPLENLS</sequence>
<dbReference type="SUPFAM" id="SSF51735">
    <property type="entry name" value="NAD(P)-binding Rossmann-fold domains"/>
    <property type="match status" value="1"/>
</dbReference>
<reference evidence="4" key="1">
    <citation type="journal article" date="2018" name="Sci. Rep.">
        <title>Lignite coal burning seam in the remote Altai Mountains harbors a hydrogen-driven thermophilic microbial community.</title>
        <authorList>
            <person name="Kadnikov V.V."/>
            <person name="Mardanov A.V."/>
            <person name="Ivasenko D.A."/>
            <person name="Antsiferov D.V."/>
            <person name="Beletsky A.V."/>
            <person name="Karnachuk O.V."/>
            <person name="Ravin N.V."/>
        </authorList>
    </citation>
    <scope>NUCLEOTIDE SEQUENCE [LARGE SCALE GENOMIC DNA]</scope>
</reference>
<gene>
    <name evidence="3" type="ORF">BSOLF_0225</name>
</gene>
<dbReference type="GO" id="GO:0051287">
    <property type="term" value="F:NAD binding"/>
    <property type="evidence" value="ECO:0007669"/>
    <property type="project" value="InterPro"/>
</dbReference>
<dbReference type="InterPro" id="IPR006140">
    <property type="entry name" value="D-isomer_DH_NAD-bd"/>
</dbReference>